<dbReference type="RefSeq" id="WP_253671824.1">
    <property type="nucleotide sequence ID" value="NZ_JAMTCP010000034.1"/>
</dbReference>
<dbReference type="EMBL" id="JAMTCP010000034">
    <property type="protein sequence ID" value="MCP2260981.1"/>
    <property type="molecule type" value="Genomic_DNA"/>
</dbReference>
<name>A0ABT1HZP5_STRSD</name>
<reference evidence="1 2" key="1">
    <citation type="submission" date="2022-06" db="EMBL/GenBank/DDBJ databases">
        <title>Genomic Encyclopedia of Archaeal and Bacterial Type Strains, Phase II (KMG-II): from individual species to whole genera.</title>
        <authorList>
            <person name="Goeker M."/>
        </authorList>
    </citation>
    <scope>NUCLEOTIDE SEQUENCE [LARGE SCALE GENOMIC DNA]</scope>
    <source>
        <strain evidence="1 2">DSM 40477</strain>
    </source>
</reference>
<dbReference type="Proteomes" id="UP001205311">
    <property type="component" value="Unassembled WGS sequence"/>
</dbReference>
<organism evidence="1 2">
    <name type="scientific">Streptoalloteichus tenebrarius (strain ATCC 17920 / DSM 40477 / JCM 4838 / CBS 697.72 / NBRC 16177 / NCIMB 11028 / NRRL B-12390 / A12253. 1 / ISP 5477)</name>
    <name type="common">Streptomyces tenebrarius</name>
    <dbReference type="NCBI Taxonomy" id="1933"/>
    <lineage>
        <taxon>Bacteria</taxon>
        <taxon>Bacillati</taxon>
        <taxon>Actinomycetota</taxon>
        <taxon>Actinomycetes</taxon>
        <taxon>Pseudonocardiales</taxon>
        <taxon>Pseudonocardiaceae</taxon>
        <taxon>Streptoalloteichus</taxon>
    </lineage>
</organism>
<evidence type="ECO:0000313" key="2">
    <source>
        <dbReference type="Proteomes" id="UP001205311"/>
    </source>
</evidence>
<evidence type="ECO:0000313" key="1">
    <source>
        <dbReference type="EMBL" id="MCP2260981.1"/>
    </source>
</evidence>
<proteinExistence type="predicted"/>
<gene>
    <name evidence="1" type="ORF">LX15_004701</name>
</gene>
<protein>
    <submittedName>
        <fullName evidence="1">Uncharacterized protein</fullName>
    </submittedName>
</protein>
<comment type="caution">
    <text evidence="1">The sequence shown here is derived from an EMBL/GenBank/DDBJ whole genome shotgun (WGS) entry which is preliminary data.</text>
</comment>
<accession>A0ABT1HZP5</accession>
<sequence>MRRAPAACWCASPDAGVDRHPRADAFSDYLADRIGSLPGLLQVETAPIVRRAKRAGSLLMPSTR</sequence>
<keyword evidence="2" id="KW-1185">Reference proteome</keyword>